<protein>
    <submittedName>
        <fullName evidence="1">Uncharacterized protein</fullName>
    </submittedName>
</protein>
<dbReference type="OrthoDB" id="2452322at2759"/>
<accession>A0A8H4AWE7</accession>
<gene>
    <name evidence="1" type="ORF">F8M41_007533</name>
</gene>
<name>A0A8H4AWE7_GIGMA</name>
<dbReference type="Proteomes" id="UP000439903">
    <property type="component" value="Unassembled WGS sequence"/>
</dbReference>
<sequence>MTVTHSIKKAIANEMHNISTTTVTDLNTSGLYKSLNAHIRLCFQNISQSFTTLDLYQYTLNSELYWAPYAFINENIKLFDVTFDPQNKTVSAIEFEASLDSETNITEIIYNGCKKISGSGMVYNIQTCSYELGQFSMKLLNS</sequence>
<keyword evidence="2" id="KW-1185">Reference proteome</keyword>
<organism evidence="1 2">
    <name type="scientific">Gigaspora margarita</name>
    <dbReference type="NCBI Taxonomy" id="4874"/>
    <lineage>
        <taxon>Eukaryota</taxon>
        <taxon>Fungi</taxon>
        <taxon>Fungi incertae sedis</taxon>
        <taxon>Mucoromycota</taxon>
        <taxon>Glomeromycotina</taxon>
        <taxon>Glomeromycetes</taxon>
        <taxon>Diversisporales</taxon>
        <taxon>Gigasporaceae</taxon>
        <taxon>Gigaspora</taxon>
    </lineage>
</organism>
<proteinExistence type="predicted"/>
<dbReference type="EMBL" id="WTPW01000177">
    <property type="protein sequence ID" value="KAF0538765.1"/>
    <property type="molecule type" value="Genomic_DNA"/>
</dbReference>
<dbReference type="AlphaFoldDB" id="A0A8H4AWE7"/>
<evidence type="ECO:0000313" key="1">
    <source>
        <dbReference type="EMBL" id="KAF0538765.1"/>
    </source>
</evidence>
<comment type="caution">
    <text evidence="1">The sequence shown here is derived from an EMBL/GenBank/DDBJ whole genome shotgun (WGS) entry which is preliminary data.</text>
</comment>
<reference evidence="1 2" key="1">
    <citation type="journal article" date="2019" name="Environ. Microbiol.">
        <title>At the nexus of three kingdoms: the genome of the mycorrhizal fungus Gigaspora margarita provides insights into plant, endobacterial and fungal interactions.</title>
        <authorList>
            <person name="Venice F."/>
            <person name="Ghignone S."/>
            <person name="Salvioli di Fossalunga A."/>
            <person name="Amselem J."/>
            <person name="Novero M."/>
            <person name="Xianan X."/>
            <person name="Sedzielewska Toro K."/>
            <person name="Morin E."/>
            <person name="Lipzen A."/>
            <person name="Grigoriev I.V."/>
            <person name="Henrissat B."/>
            <person name="Martin F.M."/>
            <person name="Bonfante P."/>
        </authorList>
    </citation>
    <scope>NUCLEOTIDE SEQUENCE [LARGE SCALE GENOMIC DNA]</scope>
    <source>
        <strain evidence="1 2">BEG34</strain>
    </source>
</reference>
<evidence type="ECO:0000313" key="2">
    <source>
        <dbReference type="Proteomes" id="UP000439903"/>
    </source>
</evidence>